<dbReference type="OrthoDB" id="4235793at2"/>
<dbReference type="RefSeq" id="WP_020271879.1">
    <property type="nucleotide sequence ID" value="NZ_KE354143.1"/>
</dbReference>
<dbReference type="EMBL" id="AOPY01001393">
    <property type="protein sequence ID" value="EPJ40049.1"/>
    <property type="molecule type" value="Genomic_DNA"/>
</dbReference>
<accession>S4NNV4</accession>
<sequence>MTVTEAETETPEVTDEVPRLCKQLLRTADSSRARASVQALAEERTILEMPAVRRALVVDTSCGARADFEGLSGLQYGLGLDEQQRVFLDLVLSMMGIGITTLASVEDLDERRLPIILRAILRLAGNDTIAVGTRL</sequence>
<gene>
    <name evidence="1" type="ORF">STAFG_2921</name>
</gene>
<evidence type="ECO:0000313" key="2">
    <source>
        <dbReference type="Proteomes" id="UP000015001"/>
    </source>
</evidence>
<dbReference type="AlphaFoldDB" id="S4NNV4"/>
<dbReference type="HOGENOM" id="CLU_1884533_0_0_11"/>
<dbReference type="PATRIC" id="fig|1283301.3.peg.2891"/>
<organism evidence="1 2">
    <name type="scientific">Streptomyces afghaniensis 772</name>
    <dbReference type="NCBI Taxonomy" id="1283301"/>
    <lineage>
        <taxon>Bacteria</taxon>
        <taxon>Bacillati</taxon>
        <taxon>Actinomycetota</taxon>
        <taxon>Actinomycetes</taxon>
        <taxon>Kitasatosporales</taxon>
        <taxon>Streptomycetaceae</taxon>
        <taxon>Streptomyces</taxon>
    </lineage>
</organism>
<dbReference type="Proteomes" id="UP000015001">
    <property type="component" value="Unassembled WGS sequence"/>
</dbReference>
<name>S4NNV4_9ACTN</name>
<comment type="caution">
    <text evidence="1">The sequence shown here is derived from an EMBL/GenBank/DDBJ whole genome shotgun (WGS) entry which is preliminary data.</text>
</comment>
<proteinExistence type="predicted"/>
<reference evidence="1 2" key="1">
    <citation type="submission" date="2013-02" db="EMBL/GenBank/DDBJ databases">
        <title>Draft Genome Sequence of Streptomyces afghaniensis, Which Produces Compounds of the Julimycin B-Complex.</title>
        <authorList>
            <person name="Gruening B.A."/>
            <person name="Praeg A."/>
            <person name="Erxleben A."/>
            <person name="Guenther S."/>
            <person name="Fiedler H.-P."/>
            <person name="Goodfellow M."/>
            <person name="Mueller M."/>
        </authorList>
    </citation>
    <scope>NUCLEOTIDE SEQUENCE [LARGE SCALE GENOMIC DNA]</scope>
    <source>
        <strain evidence="1 2">772</strain>
    </source>
</reference>
<keyword evidence="2" id="KW-1185">Reference proteome</keyword>
<protein>
    <submittedName>
        <fullName evidence="1">Uncharacterized protein</fullName>
    </submittedName>
</protein>
<evidence type="ECO:0000313" key="1">
    <source>
        <dbReference type="EMBL" id="EPJ40049.1"/>
    </source>
</evidence>